<evidence type="ECO:0000256" key="1">
    <source>
        <dbReference type="SAM" id="MobiDB-lite"/>
    </source>
</evidence>
<keyword evidence="3" id="KW-1185">Reference proteome</keyword>
<gene>
    <name evidence="2" type="ORF">EV193_101917</name>
</gene>
<comment type="caution">
    <text evidence="2">The sequence shown here is derived from an EMBL/GenBank/DDBJ whole genome shotgun (WGS) entry which is preliminary data.</text>
</comment>
<protein>
    <submittedName>
        <fullName evidence="2">Uncharacterized protein</fullName>
    </submittedName>
</protein>
<proteinExistence type="predicted"/>
<organism evidence="2 3">
    <name type="scientific">Herbihabitans rhizosphaerae</name>
    <dbReference type="NCBI Taxonomy" id="1872711"/>
    <lineage>
        <taxon>Bacteria</taxon>
        <taxon>Bacillati</taxon>
        <taxon>Actinomycetota</taxon>
        <taxon>Actinomycetes</taxon>
        <taxon>Pseudonocardiales</taxon>
        <taxon>Pseudonocardiaceae</taxon>
        <taxon>Herbihabitans</taxon>
    </lineage>
</organism>
<reference evidence="2 3" key="1">
    <citation type="submission" date="2019-02" db="EMBL/GenBank/DDBJ databases">
        <title>Genomic Encyclopedia of Type Strains, Phase IV (KMG-IV): sequencing the most valuable type-strain genomes for metagenomic binning, comparative biology and taxonomic classification.</title>
        <authorList>
            <person name="Goeker M."/>
        </authorList>
    </citation>
    <scope>NUCLEOTIDE SEQUENCE [LARGE SCALE GENOMIC DNA]</scope>
    <source>
        <strain evidence="2 3">DSM 101727</strain>
    </source>
</reference>
<evidence type="ECO:0000313" key="3">
    <source>
        <dbReference type="Proteomes" id="UP000294257"/>
    </source>
</evidence>
<dbReference type="EMBL" id="SGWQ01000001">
    <property type="protein sequence ID" value="RZS45033.1"/>
    <property type="molecule type" value="Genomic_DNA"/>
</dbReference>
<name>A0A4V2EUL9_9PSEU</name>
<feature type="region of interest" description="Disordered" evidence="1">
    <location>
        <begin position="40"/>
        <end position="67"/>
    </location>
</feature>
<accession>A0A4V2EUL9</accession>
<dbReference type="AlphaFoldDB" id="A0A4V2EUL9"/>
<evidence type="ECO:0000313" key="2">
    <source>
        <dbReference type="EMBL" id="RZS45033.1"/>
    </source>
</evidence>
<dbReference type="Proteomes" id="UP000294257">
    <property type="component" value="Unassembled WGS sequence"/>
</dbReference>
<sequence length="129" mass="13323">MTPAISATAVDITTAPPAPWIARDTISQVAFGAMPQATDASVNTATPMPKIVRRPSRSDTEPAGSSSAANASVYALIVHWVLFSDVPNSRPISGSAIATTLMSSVMRIAAMLVSATVQRRIVGLACVVS</sequence>